<sequence length="212" mass="22766">MPQLLATPVDRSPHGGIVLLTTLIGLMLLSSMVVTLQVRTQAAVQVLARLESRHVDAMATTAILRRLTARLDGNGPRPPLDGTVRQEIFAGRSFDVRLTDVEGLIDLYLAPEEVLALLPVPALQVIAMRESALATVPAGMRFLTINQTMARFGFDAATRQAIMPLVTQDARTGQINPALAPESIRAESRRTEAQDVASGQSATVAISRSPQP</sequence>
<dbReference type="Proteomes" id="UP000183987">
    <property type="component" value="Unassembled WGS sequence"/>
</dbReference>
<gene>
    <name evidence="3" type="ORF">SAMN05444339_101658</name>
</gene>
<organism evidence="3 4">
    <name type="scientific">Loktanella atrilutea</name>
    <dbReference type="NCBI Taxonomy" id="366533"/>
    <lineage>
        <taxon>Bacteria</taxon>
        <taxon>Pseudomonadati</taxon>
        <taxon>Pseudomonadota</taxon>
        <taxon>Alphaproteobacteria</taxon>
        <taxon>Rhodobacterales</taxon>
        <taxon>Roseobacteraceae</taxon>
        <taxon>Loktanella</taxon>
    </lineage>
</organism>
<evidence type="ECO:0000313" key="3">
    <source>
        <dbReference type="EMBL" id="SHE53841.1"/>
    </source>
</evidence>
<dbReference type="EMBL" id="FQUE01000001">
    <property type="protein sequence ID" value="SHE53841.1"/>
    <property type="molecule type" value="Genomic_DNA"/>
</dbReference>
<keyword evidence="4" id="KW-1185">Reference proteome</keyword>
<name>A0A1M4UAE8_LOKAT</name>
<dbReference type="RefSeq" id="WP_072855731.1">
    <property type="nucleotide sequence ID" value="NZ_FQUE01000001.1"/>
</dbReference>
<feature type="compositionally biased region" description="Basic and acidic residues" evidence="1">
    <location>
        <begin position="184"/>
        <end position="193"/>
    </location>
</feature>
<keyword evidence="2" id="KW-1133">Transmembrane helix</keyword>
<accession>A0A1M4UAE8</accession>
<evidence type="ECO:0000313" key="4">
    <source>
        <dbReference type="Proteomes" id="UP000183987"/>
    </source>
</evidence>
<proteinExistence type="predicted"/>
<dbReference type="OrthoDB" id="7870392at2"/>
<reference evidence="4" key="1">
    <citation type="submission" date="2016-11" db="EMBL/GenBank/DDBJ databases">
        <authorList>
            <person name="Varghese N."/>
            <person name="Submissions S."/>
        </authorList>
    </citation>
    <scope>NUCLEOTIDE SEQUENCE [LARGE SCALE GENOMIC DNA]</scope>
    <source>
        <strain evidence="4">DSM 29326</strain>
    </source>
</reference>
<evidence type="ECO:0000256" key="2">
    <source>
        <dbReference type="SAM" id="Phobius"/>
    </source>
</evidence>
<evidence type="ECO:0000256" key="1">
    <source>
        <dbReference type="SAM" id="MobiDB-lite"/>
    </source>
</evidence>
<evidence type="ECO:0008006" key="5">
    <source>
        <dbReference type="Google" id="ProtNLM"/>
    </source>
</evidence>
<feature type="compositionally biased region" description="Polar residues" evidence="1">
    <location>
        <begin position="197"/>
        <end position="212"/>
    </location>
</feature>
<keyword evidence="2" id="KW-0812">Transmembrane</keyword>
<protein>
    <recommendedName>
        <fullName evidence="5">General secretion pathway protein K</fullName>
    </recommendedName>
</protein>
<dbReference type="AlphaFoldDB" id="A0A1M4UAE8"/>
<feature type="transmembrane region" description="Helical" evidence="2">
    <location>
        <begin position="15"/>
        <end position="36"/>
    </location>
</feature>
<feature type="region of interest" description="Disordered" evidence="1">
    <location>
        <begin position="183"/>
        <end position="212"/>
    </location>
</feature>
<keyword evidence="2" id="KW-0472">Membrane</keyword>